<gene>
    <name evidence="7" type="ORF">PIIN_04086</name>
</gene>
<evidence type="ECO:0000313" key="7">
    <source>
        <dbReference type="EMBL" id="CCA70147.1"/>
    </source>
</evidence>
<evidence type="ECO:0000256" key="2">
    <source>
        <dbReference type="ARBA" id="ARBA00022692"/>
    </source>
</evidence>
<keyword evidence="3 6" id="KW-0256">Endoplasmic reticulum</keyword>
<evidence type="ECO:0000256" key="3">
    <source>
        <dbReference type="ARBA" id="ARBA00022824"/>
    </source>
</evidence>
<comment type="caution">
    <text evidence="7">The sequence shown here is derived from an EMBL/GenBank/DDBJ whole genome shotgun (WGS) entry which is preliminary data.</text>
</comment>
<sequence length="66" mass="7367">MPTAFEIRRKNEKFAENVRSGKTAVQPSTREKLQKRSPIGYTALSIIIFVVIGGGVLQLLSIFFGR</sequence>
<comment type="similarity">
    <text evidence="1 6">Belongs to the RAMP4 family.</text>
</comment>
<dbReference type="InParanoid" id="G4TFP3"/>
<organism evidence="7 8">
    <name type="scientific">Serendipita indica (strain DSM 11827)</name>
    <name type="common">Root endophyte fungus</name>
    <name type="synonym">Piriformospora indica</name>
    <dbReference type="NCBI Taxonomy" id="1109443"/>
    <lineage>
        <taxon>Eukaryota</taxon>
        <taxon>Fungi</taxon>
        <taxon>Dikarya</taxon>
        <taxon>Basidiomycota</taxon>
        <taxon>Agaricomycotina</taxon>
        <taxon>Agaricomycetes</taxon>
        <taxon>Sebacinales</taxon>
        <taxon>Serendipitaceae</taxon>
        <taxon>Serendipita</taxon>
    </lineage>
</organism>
<keyword evidence="8" id="KW-1185">Reference proteome</keyword>
<dbReference type="HOGENOM" id="CLU_182424_2_0_1"/>
<dbReference type="eggNOG" id="ENOG502SZB6">
    <property type="taxonomic scope" value="Eukaryota"/>
</dbReference>
<dbReference type="EMBL" id="CAFZ01000073">
    <property type="protein sequence ID" value="CCA70147.1"/>
    <property type="molecule type" value="Genomic_DNA"/>
</dbReference>
<dbReference type="OrthoDB" id="16679at2759"/>
<protein>
    <recommendedName>
        <fullName evidence="6">Stress-associated endoplasmic reticulum protein</fullName>
    </recommendedName>
</protein>
<feature type="transmembrane region" description="Helical" evidence="6">
    <location>
        <begin position="39"/>
        <end position="64"/>
    </location>
</feature>
<dbReference type="AlphaFoldDB" id="G4TFP3"/>
<name>G4TFP3_SERID</name>
<evidence type="ECO:0000256" key="1">
    <source>
        <dbReference type="ARBA" id="ARBA00005500"/>
    </source>
</evidence>
<dbReference type="OMA" id="MPTEFEM"/>
<comment type="subcellular location">
    <subcellularLocation>
        <location evidence="6">Membrane</location>
        <topology evidence="6">Single-pass membrane protein</topology>
    </subcellularLocation>
    <subcellularLocation>
        <location evidence="6">Endoplasmic reticulum membrane</location>
        <topology evidence="6">Single-pass membrane protein</topology>
    </subcellularLocation>
</comment>
<evidence type="ECO:0000256" key="5">
    <source>
        <dbReference type="ARBA" id="ARBA00023136"/>
    </source>
</evidence>
<proteinExistence type="inferred from homology"/>
<dbReference type="GO" id="GO:0005789">
    <property type="term" value="C:endoplasmic reticulum membrane"/>
    <property type="evidence" value="ECO:0007669"/>
    <property type="project" value="UniProtKB-SubCell"/>
</dbReference>
<dbReference type="Proteomes" id="UP000007148">
    <property type="component" value="Unassembled WGS sequence"/>
</dbReference>
<keyword evidence="4 6" id="KW-1133">Transmembrane helix</keyword>
<evidence type="ECO:0000256" key="4">
    <source>
        <dbReference type="ARBA" id="ARBA00022989"/>
    </source>
</evidence>
<keyword evidence="5 6" id="KW-0472">Membrane</keyword>
<evidence type="ECO:0000313" key="8">
    <source>
        <dbReference type="Proteomes" id="UP000007148"/>
    </source>
</evidence>
<comment type="function">
    <text evidence="6">Interacts with target proteins during translocation into the lumen of the endoplasmic reticulum. Protects unfolded target proteins against degradation and facilitate correct glycosylation.</text>
</comment>
<dbReference type="InterPro" id="IPR010580">
    <property type="entry name" value="ER_stress-assoc"/>
</dbReference>
<dbReference type="Pfam" id="PF06624">
    <property type="entry name" value="RAMP4"/>
    <property type="match status" value="1"/>
</dbReference>
<accession>G4TFP3</accession>
<evidence type="ECO:0000256" key="6">
    <source>
        <dbReference type="RuleBase" id="RU364120"/>
    </source>
</evidence>
<keyword evidence="2 6" id="KW-0812">Transmembrane</keyword>
<reference evidence="7 8" key="1">
    <citation type="journal article" date="2011" name="PLoS Pathog.">
        <title>Endophytic Life Strategies Decoded by Genome and Transcriptome Analyses of the Mutualistic Root Symbiont Piriformospora indica.</title>
        <authorList>
            <person name="Zuccaro A."/>
            <person name="Lahrmann U."/>
            <person name="Guldener U."/>
            <person name="Langen G."/>
            <person name="Pfiffi S."/>
            <person name="Biedenkopf D."/>
            <person name="Wong P."/>
            <person name="Samans B."/>
            <person name="Grimm C."/>
            <person name="Basiewicz M."/>
            <person name="Murat C."/>
            <person name="Martin F."/>
            <person name="Kogel K.H."/>
        </authorList>
    </citation>
    <scope>NUCLEOTIDE SEQUENCE [LARGE SCALE GENOMIC DNA]</scope>
    <source>
        <strain evidence="7 8">DSM 11827</strain>
    </source>
</reference>